<evidence type="ECO:0000313" key="10">
    <source>
        <dbReference type="Proteomes" id="UP000596742"/>
    </source>
</evidence>
<evidence type="ECO:0000256" key="1">
    <source>
        <dbReference type="ARBA" id="ARBA00004370"/>
    </source>
</evidence>
<dbReference type="Pfam" id="PF00211">
    <property type="entry name" value="Guanylate_cyc"/>
    <property type="match status" value="1"/>
</dbReference>
<gene>
    <name evidence="9" type="ORF">MGAL_10B030088</name>
</gene>
<dbReference type="GO" id="GO:0007168">
    <property type="term" value="P:receptor guanylyl cyclase signaling pathway"/>
    <property type="evidence" value="ECO:0007669"/>
    <property type="project" value="TreeGrafter"/>
</dbReference>
<dbReference type="PANTHER" id="PTHR11920">
    <property type="entry name" value="GUANYLYL CYCLASE"/>
    <property type="match status" value="1"/>
</dbReference>
<evidence type="ECO:0000256" key="5">
    <source>
        <dbReference type="ARBA" id="ARBA00023136"/>
    </source>
</evidence>
<dbReference type="OrthoDB" id="60033at2759"/>
<dbReference type="GO" id="GO:0004016">
    <property type="term" value="F:adenylate cyclase activity"/>
    <property type="evidence" value="ECO:0007669"/>
    <property type="project" value="TreeGrafter"/>
</dbReference>
<dbReference type="FunFam" id="3.30.70.1230:FF:000030">
    <property type="entry name" value="Si:ch211-215j19.12"/>
    <property type="match status" value="1"/>
</dbReference>
<dbReference type="GO" id="GO:0000166">
    <property type="term" value="F:nucleotide binding"/>
    <property type="evidence" value="ECO:0007669"/>
    <property type="project" value="UniProtKB-KW"/>
</dbReference>
<name>A0A8B6GD86_MYTGA</name>
<keyword evidence="6" id="KW-0456">Lyase</keyword>
<proteinExistence type="predicted"/>
<comment type="caution">
    <text evidence="9">The sequence shown here is derived from an EMBL/GenBank/DDBJ whole genome shotgun (WGS) entry which is preliminary data.</text>
</comment>
<organism evidence="9 10">
    <name type="scientific">Mytilus galloprovincialis</name>
    <name type="common">Mediterranean mussel</name>
    <dbReference type="NCBI Taxonomy" id="29158"/>
    <lineage>
        <taxon>Eukaryota</taxon>
        <taxon>Metazoa</taxon>
        <taxon>Spiralia</taxon>
        <taxon>Lophotrochozoa</taxon>
        <taxon>Mollusca</taxon>
        <taxon>Bivalvia</taxon>
        <taxon>Autobranchia</taxon>
        <taxon>Pteriomorphia</taxon>
        <taxon>Mytilida</taxon>
        <taxon>Mytiloidea</taxon>
        <taxon>Mytilidae</taxon>
        <taxon>Mytilinae</taxon>
        <taxon>Mytilus</taxon>
    </lineage>
</organism>
<evidence type="ECO:0000259" key="8">
    <source>
        <dbReference type="PROSITE" id="PS50125"/>
    </source>
</evidence>
<dbReference type="Gene3D" id="3.30.70.1230">
    <property type="entry name" value="Nucleotide cyclase"/>
    <property type="match status" value="1"/>
</dbReference>
<accession>A0A8B6GD86</accession>
<dbReference type="SUPFAM" id="SSF55073">
    <property type="entry name" value="Nucleotide cyclase"/>
    <property type="match status" value="1"/>
</dbReference>
<dbReference type="InterPro" id="IPR050401">
    <property type="entry name" value="Cyclic_nucleotide_synthase"/>
</dbReference>
<dbReference type="CDD" id="cd07302">
    <property type="entry name" value="CHD"/>
    <property type="match status" value="1"/>
</dbReference>
<evidence type="ECO:0000256" key="4">
    <source>
        <dbReference type="ARBA" id="ARBA00022989"/>
    </source>
</evidence>
<evidence type="ECO:0000313" key="9">
    <source>
        <dbReference type="EMBL" id="VDI62396.1"/>
    </source>
</evidence>
<evidence type="ECO:0000256" key="6">
    <source>
        <dbReference type="ARBA" id="ARBA00023239"/>
    </source>
</evidence>
<dbReference type="EMBL" id="UYJE01008248">
    <property type="protein sequence ID" value="VDI62396.1"/>
    <property type="molecule type" value="Genomic_DNA"/>
</dbReference>
<dbReference type="GO" id="GO:0005886">
    <property type="term" value="C:plasma membrane"/>
    <property type="evidence" value="ECO:0007669"/>
    <property type="project" value="TreeGrafter"/>
</dbReference>
<dbReference type="GO" id="GO:0004383">
    <property type="term" value="F:guanylate cyclase activity"/>
    <property type="evidence" value="ECO:0007669"/>
    <property type="project" value="TreeGrafter"/>
</dbReference>
<dbReference type="InterPro" id="IPR001054">
    <property type="entry name" value="A/G_cyclase"/>
</dbReference>
<evidence type="ECO:0000256" key="2">
    <source>
        <dbReference type="ARBA" id="ARBA00022692"/>
    </source>
</evidence>
<dbReference type="PANTHER" id="PTHR11920:SF501">
    <property type="entry name" value="GUANYLATE CYCLASE 32E"/>
    <property type="match status" value="1"/>
</dbReference>
<feature type="region of interest" description="Disordered" evidence="7">
    <location>
        <begin position="224"/>
        <end position="243"/>
    </location>
</feature>
<dbReference type="GO" id="GO:0035556">
    <property type="term" value="P:intracellular signal transduction"/>
    <property type="evidence" value="ECO:0007669"/>
    <property type="project" value="InterPro"/>
</dbReference>
<feature type="compositionally biased region" description="Polar residues" evidence="7">
    <location>
        <begin position="233"/>
        <end position="242"/>
    </location>
</feature>
<protein>
    <recommendedName>
        <fullName evidence="8">Guanylate cyclase domain-containing protein</fullName>
    </recommendedName>
</protein>
<dbReference type="GO" id="GO:0001653">
    <property type="term" value="F:peptide receptor activity"/>
    <property type="evidence" value="ECO:0007669"/>
    <property type="project" value="TreeGrafter"/>
</dbReference>
<keyword evidence="5" id="KW-0472">Membrane</keyword>
<keyword evidence="4" id="KW-1133">Transmembrane helix</keyword>
<comment type="subcellular location">
    <subcellularLocation>
        <location evidence="1">Membrane</location>
    </subcellularLocation>
</comment>
<keyword evidence="10" id="KW-1185">Reference proteome</keyword>
<reference evidence="9" key="1">
    <citation type="submission" date="2018-11" db="EMBL/GenBank/DDBJ databases">
        <authorList>
            <person name="Alioto T."/>
            <person name="Alioto T."/>
        </authorList>
    </citation>
    <scope>NUCLEOTIDE SEQUENCE</scope>
</reference>
<dbReference type="AlphaFoldDB" id="A0A8B6GD86"/>
<dbReference type="PROSITE" id="PS50125">
    <property type="entry name" value="GUANYLATE_CYCLASE_2"/>
    <property type="match status" value="1"/>
</dbReference>
<feature type="domain" description="Guanylate cyclase" evidence="8">
    <location>
        <begin position="25"/>
        <end position="160"/>
    </location>
</feature>
<keyword evidence="3" id="KW-0547">Nucleotide-binding</keyword>
<evidence type="ECO:0000256" key="7">
    <source>
        <dbReference type="SAM" id="MobiDB-lite"/>
    </source>
</evidence>
<keyword evidence="2" id="KW-0812">Transmembrane</keyword>
<dbReference type="SMART" id="SM00044">
    <property type="entry name" value="CYCc"/>
    <property type="match status" value="1"/>
</dbReference>
<dbReference type="Proteomes" id="UP000596742">
    <property type="component" value="Unassembled WGS sequence"/>
</dbReference>
<dbReference type="InterPro" id="IPR029787">
    <property type="entry name" value="Nucleotide_cyclase"/>
</dbReference>
<sequence length="256" mass="28859">MLPKSVAERLKRSEEVDAEQYGDSTIFFSDIVGFTSISAQSSPLQVVDMLNGLYLSFDARIEIYDVYKVETIGDAYMVVSEVNLLGVPRRNGRRHASEIGTMALDLIDNIRRLEIPHLPGTKFKLRVGLHSGPVLAGVVGTKMPRYCLFGETVSIASKMESQGRANKIQISHTTRDLLNVFGGFVMEERRDDEMKQDRDVLNAFHGYVRTYWLLHRDGFLSDVDDDSSRSTSPEITLQSTEKSGGEEIYGFKMYEK</sequence>
<evidence type="ECO:0000256" key="3">
    <source>
        <dbReference type="ARBA" id="ARBA00022741"/>
    </source>
</evidence>